<name>A0A9N9NF01_9GLOM</name>
<reference evidence="3" key="1">
    <citation type="submission" date="2021-06" db="EMBL/GenBank/DDBJ databases">
        <authorList>
            <person name="Kallberg Y."/>
            <person name="Tangrot J."/>
            <person name="Rosling A."/>
        </authorList>
    </citation>
    <scope>NUCLEOTIDE SEQUENCE</scope>
    <source>
        <strain evidence="3">FL966</strain>
    </source>
</reference>
<dbReference type="EMBL" id="CAJVQA010014519">
    <property type="protein sequence ID" value="CAG8731475.1"/>
    <property type="molecule type" value="Genomic_DNA"/>
</dbReference>
<evidence type="ECO:0000313" key="4">
    <source>
        <dbReference type="Proteomes" id="UP000789759"/>
    </source>
</evidence>
<dbReference type="Pfam" id="PF13837">
    <property type="entry name" value="Myb_DNA-bind_4"/>
    <property type="match status" value="1"/>
</dbReference>
<organism evidence="3 4">
    <name type="scientific">Cetraspora pellucida</name>
    <dbReference type="NCBI Taxonomy" id="1433469"/>
    <lineage>
        <taxon>Eukaryota</taxon>
        <taxon>Fungi</taxon>
        <taxon>Fungi incertae sedis</taxon>
        <taxon>Mucoromycota</taxon>
        <taxon>Glomeromycotina</taxon>
        <taxon>Glomeromycetes</taxon>
        <taxon>Diversisporales</taxon>
        <taxon>Gigasporaceae</taxon>
        <taxon>Cetraspora</taxon>
    </lineage>
</organism>
<dbReference type="OrthoDB" id="2440381at2759"/>
<evidence type="ECO:0000256" key="1">
    <source>
        <dbReference type="SAM" id="MobiDB-lite"/>
    </source>
</evidence>
<dbReference type="InterPro" id="IPR044822">
    <property type="entry name" value="Myb_DNA-bind_4"/>
</dbReference>
<feature type="region of interest" description="Disordered" evidence="1">
    <location>
        <begin position="136"/>
        <end position="157"/>
    </location>
</feature>
<comment type="caution">
    <text evidence="3">The sequence shown here is derived from an EMBL/GenBank/DDBJ whole genome shotgun (WGS) entry which is preliminary data.</text>
</comment>
<dbReference type="Proteomes" id="UP000789759">
    <property type="component" value="Unassembled WGS sequence"/>
</dbReference>
<gene>
    <name evidence="3" type="ORF">CPELLU_LOCUS13513</name>
</gene>
<feature type="domain" description="Myb/SANT-like DNA-binding" evidence="2">
    <location>
        <begin position="2"/>
        <end position="81"/>
    </location>
</feature>
<evidence type="ECO:0000313" key="3">
    <source>
        <dbReference type="EMBL" id="CAG8731475.1"/>
    </source>
</evidence>
<protein>
    <submittedName>
        <fullName evidence="3">15403_t:CDS:1</fullName>
    </submittedName>
</protein>
<accession>A0A9N9NF01</accession>
<sequence length="157" mass="18683">MWEDAHVRLLVDERKNRNDEFHLIRKKKAPFWNSVAEKINNKFNTTYTGKQCTEKFSQLVREFNLMVLYRSEDGGKSTHYGQIYFDEFRTHFWLRSSDQYNYEHNLNKSKHYLKQQLIPPTTLSLQHHAVLSQYTITSSSQQQGMPSSQHTNVSHSQ</sequence>
<feature type="compositionally biased region" description="Low complexity" evidence="1">
    <location>
        <begin position="136"/>
        <end position="149"/>
    </location>
</feature>
<evidence type="ECO:0000259" key="2">
    <source>
        <dbReference type="Pfam" id="PF13837"/>
    </source>
</evidence>
<dbReference type="Gene3D" id="1.10.10.60">
    <property type="entry name" value="Homeodomain-like"/>
    <property type="match status" value="1"/>
</dbReference>
<proteinExistence type="predicted"/>
<keyword evidence="4" id="KW-1185">Reference proteome</keyword>
<dbReference type="AlphaFoldDB" id="A0A9N9NF01"/>